<dbReference type="PANTHER" id="PTHR43000">
    <property type="entry name" value="DTDP-D-GLUCOSE 4,6-DEHYDRATASE-RELATED"/>
    <property type="match status" value="1"/>
</dbReference>
<dbReference type="Pfam" id="PF01370">
    <property type="entry name" value="Epimerase"/>
    <property type="match status" value="1"/>
</dbReference>
<evidence type="ECO:0000313" key="3">
    <source>
        <dbReference type="EMBL" id="KKS45474.1"/>
    </source>
</evidence>
<comment type="caution">
    <text evidence="3">The sequence shown here is derived from an EMBL/GenBank/DDBJ whole genome shotgun (WGS) entry which is preliminary data.</text>
</comment>
<proteinExistence type="inferred from homology"/>
<evidence type="ECO:0000259" key="2">
    <source>
        <dbReference type="Pfam" id="PF01370"/>
    </source>
</evidence>
<evidence type="ECO:0000256" key="1">
    <source>
        <dbReference type="ARBA" id="ARBA00007637"/>
    </source>
</evidence>
<name>A0A0G0ZA01_9BACT</name>
<organism evidence="3 4">
    <name type="scientific">Candidatus Gottesmanbacteria bacterium GW2011_GWA2_42_18</name>
    <dbReference type="NCBI Taxonomy" id="1618442"/>
    <lineage>
        <taxon>Bacteria</taxon>
        <taxon>Candidatus Gottesmaniibacteriota</taxon>
    </lineage>
</organism>
<sequence>MKILITGGAGFIASHISDAYIKRGHNVVVIDNLSTGKKEYLNGKASFYQADIRDRKIVEEIFQKEKPEVLNHHAAQISVRYSVEDPRNDASINILGLLNLLEAGKPYLKKVIFASSGGVVYGEADKMPTPEDYVPLCPLSPYGVAKLAGEYYLNYYQKNFGIRGVSLRYSNVYGPRQNPHGEAGVVAIFSKKVIKGEAPVINGDGLQTRDYVYVGDVVSANQLVLAKDVSGPFNIGTGIETNVVGIWQKIAKITGTDIKAVYGPAKQGEQKRSVLYNSLAREKLAWQPSIDLESGLKETVKFFKKNE</sequence>
<reference evidence="3 4" key="1">
    <citation type="journal article" date="2015" name="Nature">
        <title>rRNA introns, odd ribosomes, and small enigmatic genomes across a large radiation of phyla.</title>
        <authorList>
            <person name="Brown C.T."/>
            <person name="Hug L.A."/>
            <person name="Thomas B.C."/>
            <person name="Sharon I."/>
            <person name="Castelle C.J."/>
            <person name="Singh A."/>
            <person name="Wilkins M.J."/>
            <person name="Williams K.H."/>
            <person name="Banfield J.F."/>
        </authorList>
    </citation>
    <scope>NUCLEOTIDE SEQUENCE [LARGE SCALE GENOMIC DNA]</scope>
</reference>
<dbReference type="EMBL" id="LCDD01000037">
    <property type="protein sequence ID" value="KKS45474.1"/>
    <property type="molecule type" value="Genomic_DNA"/>
</dbReference>
<dbReference type="SUPFAM" id="SSF51735">
    <property type="entry name" value="NAD(P)-binding Rossmann-fold domains"/>
    <property type="match status" value="1"/>
</dbReference>
<evidence type="ECO:0000313" key="4">
    <source>
        <dbReference type="Proteomes" id="UP000034320"/>
    </source>
</evidence>
<dbReference type="InterPro" id="IPR001509">
    <property type="entry name" value="Epimerase_deHydtase"/>
</dbReference>
<feature type="domain" description="NAD-dependent epimerase/dehydratase" evidence="2">
    <location>
        <begin position="3"/>
        <end position="236"/>
    </location>
</feature>
<dbReference type="AlphaFoldDB" id="A0A0G0ZA01"/>
<protein>
    <submittedName>
        <fullName evidence="3">UDP-glucose 4-epimerase</fullName>
    </submittedName>
</protein>
<dbReference type="Gene3D" id="3.90.25.10">
    <property type="entry name" value="UDP-galactose 4-epimerase, domain 1"/>
    <property type="match status" value="1"/>
</dbReference>
<accession>A0A0G0ZA01</accession>
<dbReference type="InterPro" id="IPR036291">
    <property type="entry name" value="NAD(P)-bd_dom_sf"/>
</dbReference>
<dbReference type="Gene3D" id="3.40.50.720">
    <property type="entry name" value="NAD(P)-binding Rossmann-like Domain"/>
    <property type="match status" value="1"/>
</dbReference>
<dbReference type="PATRIC" id="fig|1618442.3.peg.1210"/>
<gene>
    <name evidence="3" type="ORF">UV09_C0037G0006</name>
</gene>
<dbReference type="Proteomes" id="UP000034320">
    <property type="component" value="Unassembled WGS sequence"/>
</dbReference>
<comment type="similarity">
    <text evidence="1">Belongs to the NAD(P)-dependent epimerase/dehydratase family.</text>
</comment>